<dbReference type="InterPro" id="IPR050595">
    <property type="entry name" value="Bact_response_regulator"/>
</dbReference>
<evidence type="ECO:0000256" key="2">
    <source>
        <dbReference type="PROSITE-ProRule" id="PRU00169"/>
    </source>
</evidence>
<keyword evidence="5" id="KW-1185">Reference proteome</keyword>
<evidence type="ECO:0000259" key="3">
    <source>
        <dbReference type="PROSITE" id="PS50110"/>
    </source>
</evidence>
<dbReference type="GO" id="GO:0000160">
    <property type="term" value="P:phosphorelay signal transduction system"/>
    <property type="evidence" value="ECO:0007669"/>
    <property type="project" value="InterPro"/>
</dbReference>
<dbReference type="Pfam" id="PF00072">
    <property type="entry name" value="Response_reg"/>
    <property type="match status" value="1"/>
</dbReference>
<dbReference type="PANTHER" id="PTHR44591">
    <property type="entry name" value="STRESS RESPONSE REGULATOR PROTEIN 1"/>
    <property type="match status" value="1"/>
</dbReference>
<dbReference type="AlphaFoldDB" id="A0AAW9QNR8"/>
<proteinExistence type="predicted"/>
<dbReference type="RefSeq" id="WP_332863330.1">
    <property type="nucleotide sequence ID" value="NZ_JBAFSM010000002.1"/>
</dbReference>
<dbReference type="EMBL" id="JBAFSM010000002">
    <property type="protein sequence ID" value="MEG3435882.1"/>
    <property type="molecule type" value="Genomic_DNA"/>
</dbReference>
<dbReference type="Proteomes" id="UP001328733">
    <property type="component" value="Unassembled WGS sequence"/>
</dbReference>
<name>A0AAW9QNR8_9CHRO</name>
<protein>
    <submittedName>
        <fullName evidence="4">Response regulator</fullName>
    </submittedName>
</protein>
<evidence type="ECO:0000313" key="5">
    <source>
        <dbReference type="Proteomes" id="UP001328733"/>
    </source>
</evidence>
<gene>
    <name evidence="4" type="ORF">V0288_02020</name>
</gene>
<dbReference type="InterPro" id="IPR001789">
    <property type="entry name" value="Sig_transdc_resp-reg_receiver"/>
</dbReference>
<dbReference type="InterPro" id="IPR011006">
    <property type="entry name" value="CheY-like_superfamily"/>
</dbReference>
<organism evidence="4 5">
    <name type="scientific">Pannus brasiliensis CCIBt3594</name>
    <dbReference type="NCBI Taxonomy" id="1427578"/>
    <lineage>
        <taxon>Bacteria</taxon>
        <taxon>Bacillati</taxon>
        <taxon>Cyanobacteriota</taxon>
        <taxon>Cyanophyceae</taxon>
        <taxon>Oscillatoriophycideae</taxon>
        <taxon>Chroococcales</taxon>
        <taxon>Microcystaceae</taxon>
        <taxon>Pannus</taxon>
    </lineage>
</organism>
<evidence type="ECO:0000313" key="4">
    <source>
        <dbReference type="EMBL" id="MEG3435882.1"/>
    </source>
</evidence>
<keyword evidence="1 2" id="KW-0597">Phosphoprotein</keyword>
<feature type="modified residue" description="4-aspartylphosphate" evidence="2">
    <location>
        <position position="55"/>
    </location>
</feature>
<dbReference type="PANTHER" id="PTHR44591:SF22">
    <property type="entry name" value="CHEY SUBFAMILY"/>
    <property type="match status" value="1"/>
</dbReference>
<dbReference type="SUPFAM" id="SSF52172">
    <property type="entry name" value="CheY-like"/>
    <property type="match status" value="1"/>
</dbReference>
<reference evidence="4 5" key="1">
    <citation type="submission" date="2024-01" db="EMBL/GenBank/DDBJ databases">
        <title>Genomic insights into the taxonomy and metabolism of the cyanobacterium Pannus brasiliensis CCIBt3594.</title>
        <authorList>
            <person name="Machado M."/>
            <person name="Botero N.B."/>
            <person name="Andreote A.P.D."/>
            <person name="Feitosa A.M.T."/>
            <person name="Popin R."/>
            <person name="Sivonen K."/>
            <person name="Fiore M.F."/>
        </authorList>
    </citation>
    <scope>NUCLEOTIDE SEQUENCE [LARGE SCALE GENOMIC DNA]</scope>
    <source>
        <strain evidence="4 5">CCIBt3594</strain>
    </source>
</reference>
<dbReference type="PROSITE" id="PS50110">
    <property type="entry name" value="RESPONSE_REGULATORY"/>
    <property type="match status" value="1"/>
</dbReference>
<dbReference type="SMART" id="SM00448">
    <property type="entry name" value="REC"/>
    <property type="match status" value="1"/>
</dbReference>
<evidence type="ECO:0000256" key="1">
    <source>
        <dbReference type="ARBA" id="ARBA00022553"/>
    </source>
</evidence>
<dbReference type="Gene3D" id="3.40.50.2300">
    <property type="match status" value="1"/>
</dbReference>
<feature type="domain" description="Response regulatory" evidence="3">
    <location>
        <begin position="5"/>
        <end position="122"/>
    </location>
</feature>
<accession>A0AAW9QNR8</accession>
<sequence length="136" mass="15373">MSRKFILLIDREDSVREILSTCFYYLGGWNVIAVATIEEGLDVLRERKPDAIVLDLAIDRVESLSFIRSLKNDPATGSIPILLIAAYASWFSRRHLESIGVVAALEKPFNPISLPARVAQIFGWKLEQPIFTADRR</sequence>
<comment type="caution">
    <text evidence="4">The sequence shown here is derived from an EMBL/GenBank/DDBJ whole genome shotgun (WGS) entry which is preliminary data.</text>
</comment>